<accession>A0A4Q0YQP8</accession>
<organism evidence="3 4">
    <name type="scientific">Veronia nyctiphanis</name>
    <dbReference type="NCBI Taxonomy" id="1278244"/>
    <lineage>
        <taxon>Bacteria</taxon>
        <taxon>Pseudomonadati</taxon>
        <taxon>Pseudomonadota</taxon>
        <taxon>Gammaproteobacteria</taxon>
        <taxon>Vibrionales</taxon>
        <taxon>Vibrionaceae</taxon>
        <taxon>Veronia</taxon>
    </lineage>
</organism>
<feature type="signal peptide" evidence="2">
    <location>
        <begin position="1"/>
        <end position="30"/>
    </location>
</feature>
<dbReference type="RefSeq" id="WP_129122727.1">
    <property type="nucleotide sequence ID" value="NZ_PEIB01000015.1"/>
</dbReference>
<evidence type="ECO:0000313" key="3">
    <source>
        <dbReference type="EMBL" id="RXJ72883.1"/>
    </source>
</evidence>
<feature type="coiled-coil region" evidence="1">
    <location>
        <begin position="137"/>
        <end position="195"/>
    </location>
</feature>
<name>A0A4Q0YQP8_9GAMM</name>
<evidence type="ECO:0008006" key="5">
    <source>
        <dbReference type="Google" id="ProtNLM"/>
    </source>
</evidence>
<reference evidence="3 4" key="1">
    <citation type="submission" date="2017-10" db="EMBL/GenBank/DDBJ databases">
        <title>Nyctiphanis sp. nov., isolated from the stomach of the euphausiid Nyctiphanes simplex (Hansen, 1911) in the Gulf of California.</title>
        <authorList>
            <person name="Gomez-Gil B."/>
            <person name="Aguilar-Mendez M."/>
            <person name="Lopez-Cortes A."/>
            <person name="Gomez-Gutierrez J."/>
            <person name="Roque A."/>
            <person name="Lang E."/>
            <person name="Gonzalez-Castillo A."/>
        </authorList>
    </citation>
    <scope>NUCLEOTIDE SEQUENCE [LARGE SCALE GENOMIC DNA]</scope>
    <source>
        <strain evidence="3 4">CAIM 600</strain>
    </source>
</reference>
<dbReference type="AlphaFoldDB" id="A0A4Q0YQP8"/>
<sequence>MFGKIRTVAISALLTLTVSGCALTSNESTASDENVIRSETELKIMKEATIAGTIGGVAVSALLIEKFGDSWPLPLKMAAGVGGTIAIQKIAEYIAMEQIAKLGEVTLENDQKEALLSEAKRVNSEFSNLNMDLRSSIQNNKNNKNVLKADLVKAKANKVNSEAMLKDRKAMLSMLVKGSEEYNEYSKEVTKLEKEDAALASVINELNDLGVAGV</sequence>
<proteinExistence type="predicted"/>
<dbReference type="PROSITE" id="PS51257">
    <property type="entry name" value="PROKAR_LIPOPROTEIN"/>
    <property type="match status" value="1"/>
</dbReference>
<evidence type="ECO:0000256" key="1">
    <source>
        <dbReference type="SAM" id="Coils"/>
    </source>
</evidence>
<dbReference type="Proteomes" id="UP000290287">
    <property type="component" value="Unassembled WGS sequence"/>
</dbReference>
<keyword evidence="2" id="KW-0732">Signal</keyword>
<keyword evidence="1" id="KW-0175">Coiled coil</keyword>
<evidence type="ECO:0000313" key="4">
    <source>
        <dbReference type="Proteomes" id="UP000290287"/>
    </source>
</evidence>
<keyword evidence="4" id="KW-1185">Reference proteome</keyword>
<feature type="chain" id="PRO_5020703416" description="Lipoprotein" evidence="2">
    <location>
        <begin position="31"/>
        <end position="214"/>
    </location>
</feature>
<evidence type="ECO:0000256" key="2">
    <source>
        <dbReference type="SAM" id="SignalP"/>
    </source>
</evidence>
<protein>
    <recommendedName>
        <fullName evidence="5">Lipoprotein</fullName>
    </recommendedName>
</protein>
<comment type="caution">
    <text evidence="3">The sequence shown here is derived from an EMBL/GenBank/DDBJ whole genome shotgun (WGS) entry which is preliminary data.</text>
</comment>
<dbReference type="EMBL" id="PEIB01000015">
    <property type="protein sequence ID" value="RXJ72883.1"/>
    <property type="molecule type" value="Genomic_DNA"/>
</dbReference>
<gene>
    <name evidence="3" type="ORF">CS022_13630</name>
</gene>